<evidence type="ECO:0000256" key="9">
    <source>
        <dbReference type="ARBA" id="ARBA00023306"/>
    </source>
</evidence>
<evidence type="ECO:0000256" key="8">
    <source>
        <dbReference type="ARBA" id="ARBA00023254"/>
    </source>
</evidence>
<dbReference type="SMART" id="SM00490">
    <property type="entry name" value="HELICc"/>
    <property type="match status" value="1"/>
</dbReference>
<comment type="caution">
    <text evidence="15">The sequence shown here is derived from an EMBL/GenBank/DDBJ whole genome shotgun (WGS) entry which is preliminary data.</text>
</comment>
<accession>A0AAV7XQ86</accession>
<dbReference type="Pfam" id="PF00176">
    <property type="entry name" value="SNF2-rel_dom"/>
    <property type="match status" value="1"/>
</dbReference>
<dbReference type="InterPro" id="IPR000330">
    <property type="entry name" value="SNF2_N"/>
</dbReference>
<dbReference type="InterPro" id="IPR014001">
    <property type="entry name" value="Helicase_ATP-bd"/>
</dbReference>
<dbReference type="Proteomes" id="UP001075354">
    <property type="component" value="Chromosome 7"/>
</dbReference>
<dbReference type="Gene3D" id="3.40.50.300">
    <property type="entry name" value="P-loop containing nucleotide triphosphate hydrolases"/>
    <property type="match status" value="1"/>
</dbReference>
<evidence type="ECO:0000256" key="7">
    <source>
        <dbReference type="ARBA" id="ARBA00023242"/>
    </source>
</evidence>
<keyword evidence="16" id="KW-1185">Reference proteome</keyword>
<evidence type="ECO:0000256" key="11">
    <source>
        <dbReference type="ARBA" id="ARBA00029956"/>
    </source>
</evidence>
<keyword evidence="9" id="KW-0131">Cell cycle</keyword>
<feature type="region of interest" description="Disordered" evidence="12">
    <location>
        <begin position="666"/>
        <end position="704"/>
    </location>
</feature>
<reference evidence="15" key="1">
    <citation type="submission" date="2022-12" db="EMBL/GenBank/DDBJ databases">
        <title>Chromosome-level genome assembly of the bean flower thrips Megalurothrips usitatus.</title>
        <authorList>
            <person name="Ma L."/>
            <person name="Liu Q."/>
            <person name="Li H."/>
            <person name="Cai W."/>
        </authorList>
    </citation>
    <scope>NUCLEOTIDE SEQUENCE</scope>
    <source>
        <strain evidence="15">Cailab_2022a</strain>
    </source>
</reference>
<dbReference type="EMBL" id="JAPTSV010000007">
    <property type="protein sequence ID" value="KAJ1525630.1"/>
    <property type="molecule type" value="Genomic_DNA"/>
</dbReference>
<evidence type="ECO:0000256" key="5">
    <source>
        <dbReference type="ARBA" id="ARBA00022776"/>
    </source>
</evidence>
<protein>
    <recommendedName>
        <fullName evidence="3">DNA repair and recombination protein RAD54-like</fullName>
    </recommendedName>
    <alternativeName>
        <fullName evidence="11">Protein okra</fullName>
    </alternativeName>
</protein>
<evidence type="ECO:0000256" key="10">
    <source>
        <dbReference type="ARBA" id="ARBA00024776"/>
    </source>
</evidence>
<dbReference type="Pfam" id="PF00271">
    <property type="entry name" value="Helicase_C"/>
    <property type="match status" value="1"/>
</dbReference>
<dbReference type="Gene3D" id="3.40.50.10810">
    <property type="entry name" value="Tandem AAA-ATPase domain"/>
    <property type="match status" value="1"/>
</dbReference>
<gene>
    <name evidence="15" type="ORF">ONE63_008848</name>
</gene>
<evidence type="ECO:0000256" key="1">
    <source>
        <dbReference type="ARBA" id="ARBA00004123"/>
    </source>
</evidence>
<evidence type="ECO:0000256" key="12">
    <source>
        <dbReference type="SAM" id="MobiDB-lite"/>
    </source>
</evidence>
<keyword evidence="6" id="KW-0378">Hydrolase</keyword>
<dbReference type="AlphaFoldDB" id="A0AAV7XQ86"/>
<dbReference type="GO" id="GO:0051301">
    <property type="term" value="P:cell division"/>
    <property type="evidence" value="ECO:0007669"/>
    <property type="project" value="UniProtKB-KW"/>
</dbReference>
<evidence type="ECO:0000256" key="6">
    <source>
        <dbReference type="ARBA" id="ARBA00022801"/>
    </source>
</evidence>
<organism evidence="15 16">
    <name type="scientific">Megalurothrips usitatus</name>
    <name type="common">bean blossom thrips</name>
    <dbReference type="NCBI Taxonomy" id="439358"/>
    <lineage>
        <taxon>Eukaryota</taxon>
        <taxon>Metazoa</taxon>
        <taxon>Ecdysozoa</taxon>
        <taxon>Arthropoda</taxon>
        <taxon>Hexapoda</taxon>
        <taxon>Insecta</taxon>
        <taxon>Pterygota</taxon>
        <taxon>Neoptera</taxon>
        <taxon>Paraneoptera</taxon>
        <taxon>Thysanoptera</taxon>
        <taxon>Terebrantia</taxon>
        <taxon>Thripoidea</taxon>
        <taxon>Thripidae</taxon>
        <taxon>Megalurothrips</taxon>
    </lineage>
</organism>
<proteinExistence type="predicted"/>
<name>A0AAV7XQ86_9NEOP</name>
<dbReference type="InterPro" id="IPR050496">
    <property type="entry name" value="SNF2_RAD54_helicase_repair"/>
</dbReference>
<dbReference type="PROSITE" id="PS51194">
    <property type="entry name" value="HELICASE_CTER"/>
    <property type="match status" value="1"/>
</dbReference>
<dbReference type="GO" id="GO:0016787">
    <property type="term" value="F:hydrolase activity"/>
    <property type="evidence" value="ECO:0007669"/>
    <property type="project" value="UniProtKB-KW"/>
</dbReference>
<dbReference type="PANTHER" id="PTHR45629">
    <property type="entry name" value="SNF2/RAD54 FAMILY MEMBER"/>
    <property type="match status" value="1"/>
</dbReference>
<dbReference type="PANTHER" id="PTHR45629:SF7">
    <property type="entry name" value="DNA EXCISION REPAIR PROTEIN ERCC-6-RELATED"/>
    <property type="match status" value="1"/>
</dbReference>
<evidence type="ECO:0000256" key="2">
    <source>
        <dbReference type="ARBA" id="ARBA00011467"/>
    </source>
</evidence>
<comment type="subunit">
    <text evidence="2">Interacts (via N-terminus) with spn-A/Rad51.</text>
</comment>
<evidence type="ECO:0000259" key="14">
    <source>
        <dbReference type="PROSITE" id="PS51194"/>
    </source>
</evidence>
<feature type="domain" description="Helicase ATP-binding" evidence="13">
    <location>
        <begin position="54"/>
        <end position="239"/>
    </location>
</feature>
<dbReference type="InterPro" id="IPR049730">
    <property type="entry name" value="SNF2/RAD54-like_C"/>
</dbReference>
<feature type="compositionally biased region" description="Acidic residues" evidence="12">
    <location>
        <begin position="666"/>
        <end position="693"/>
    </location>
</feature>
<dbReference type="GO" id="GO:0051321">
    <property type="term" value="P:meiotic cell cycle"/>
    <property type="evidence" value="ECO:0007669"/>
    <property type="project" value="UniProtKB-KW"/>
</dbReference>
<keyword evidence="7" id="KW-0539">Nucleus</keyword>
<dbReference type="InterPro" id="IPR001650">
    <property type="entry name" value="Helicase_C-like"/>
</dbReference>
<keyword evidence="4" id="KW-0132">Cell division</keyword>
<comment type="function">
    <text evidence="10">Involved in mitotic DNA repair and meiotic recombination. Functions in the recombinational DNA repair pathway. Essential for interhomolog gene conversion (GC), but may have a less important role in intersister GC than spn-A/Rad51. In the presence of DNA, spn-A/Rad51 enhances the ATPase activity of okr/Rad54.</text>
</comment>
<evidence type="ECO:0000313" key="15">
    <source>
        <dbReference type="EMBL" id="KAJ1525630.1"/>
    </source>
</evidence>
<dbReference type="CDD" id="cd18793">
    <property type="entry name" value="SF2_C_SNF"/>
    <property type="match status" value="1"/>
</dbReference>
<sequence length="781" mass="88545">MADDLEKPALSCRPCSEKLPMVLSSPSAQPVIQVPASIAQYLRNYQREGVRFLYQRYREGEGAILGDDMGLGKTVQAIAFISAILQMKGTKDDKFRHLPQAVRNEIAPGIEVPSVSPVLVICPASLSDNWADELQTWGHFNFFKISSSNKFEVINKAKRKECDVLITTFEFARSSIDLLNTVEWACVLADEVHRIKDPTSQISKALNSLHCNSRFGFTGTPYQNNMEEMWCLFNWSNPRAIRKLSNGTDEISRRVEHGMKSSATKREASDSKMAREKFSLISAKCLKRRYKELLAKHLPAKTDQIVFCELTDVQKNIYRMISQSRDVQVLLDSLKDKNMKGSLNKSMNKKTGLLFTYLHLLQKTANYVGLLVSGLSPQSNETTRRMCLRALEDYAGVEGIPQKRWLEALSDVQMSGKMLVLSEMIPAFMKNGDKILLFSYSTKVLDFVQNHLRKMKYKHWRLDGTTPAGKRFALVKSFNTVPEPGVFLLSTKAAGVGLNMTGANVVIIFDPNWNPAHDLQAQDRAYRLGQDRDVRVYRLLSTSTIEEFVYLRQVYKQQLGSTILTDRGVRRYFDSVPGDRRYYGELFGIRNLFSFRETSRSLTEELLEKQRQLEQALRLKVEAPSRQGISQAQIYDATIIDEKKIRALEGQKSGLNQLCEDIFESPCDDPIDEGTDNDGNGDEEEDDDDDDKNMEELNTSESGIPCGDTISTLLERTGAVRHVIEHQEVIAPSTMESFVTNCAVRDVFQKGINSQVPAFQCSLGSENFSKNRYFYFVIEFI</sequence>
<dbReference type="InterPro" id="IPR038718">
    <property type="entry name" value="SNF2-like_sf"/>
</dbReference>
<dbReference type="FunFam" id="3.40.50.10810:FF:000019">
    <property type="entry name" value="DNA excision repair protein ERCC-6-like 2 isoform X1"/>
    <property type="match status" value="1"/>
</dbReference>
<evidence type="ECO:0000256" key="4">
    <source>
        <dbReference type="ARBA" id="ARBA00022618"/>
    </source>
</evidence>
<evidence type="ECO:0000259" key="13">
    <source>
        <dbReference type="PROSITE" id="PS51192"/>
    </source>
</evidence>
<dbReference type="PROSITE" id="PS51192">
    <property type="entry name" value="HELICASE_ATP_BIND_1"/>
    <property type="match status" value="1"/>
</dbReference>
<feature type="domain" description="Helicase C-terminal" evidence="14">
    <location>
        <begin position="420"/>
        <end position="577"/>
    </location>
</feature>
<keyword evidence="8" id="KW-0469">Meiosis</keyword>
<keyword evidence="5" id="KW-0498">Mitosis</keyword>
<dbReference type="GO" id="GO:0005634">
    <property type="term" value="C:nucleus"/>
    <property type="evidence" value="ECO:0007669"/>
    <property type="project" value="UniProtKB-SubCell"/>
</dbReference>
<evidence type="ECO:0000256" key="3">
    <source>
        <dbReference type="ARBA" id="ARBA00015341"/>
    </source>
</evidence>
<dbReference type="GO" id="GO:0005524">
    <property type="term" value="F:ATP binding"/>
    <property type="evidence" value="ECO:0007669"/>
    <property type="project" value="InterPro"/>
</dbReference>
<comment type="subcellular location">
    <subcellularLocation>
        <location evidence="1">Nucleus</location>
    </subcellularLocation>
</comment>
<dbReference type="InterPro" id="IPR027417">
    <property type="entry name" value="P-loop_NTPase"/>
</dbReference>
<evidence type="ECO:0000313" key="16">
    <source>
        <dbReference type="Proteomes" id="UP001075354"/>
    </source>
</evidence>
<dbReference type="SUPFAM" id="SSF52540">
    <property type="entry name" value="P-loop containing nucleoside triphosphate hydrolases"/>
    <property type="match status" value="2"/>
</dbReference>
<dbReference type="SMART" id="SM00487">
    <property type="entry name" value="DEXDc"/>
    <property type="match status" value="1"/>
</dbReference>